<dbReference type="eggNOG" id="ENOG502SN70">
    <property type="taxonomic scope" value="Eukaryota"/>
</dbReference>
<dbReference type="GeneID" id="19240251"/>
<evidence type="ECO:0008006" key="4">
    <source>
        <dbReference type="Google" id="ProtNLM"/>
    </source>
</evidence>
<name>U1GHH2_ENDPU</name>
<dbReference type="AlphaFoldDB" id="U1GHH2"/>
<feature type="region of interest" description="Disordered" evidence="1">
    <location>
        <begin position="1"/>
        <end position="30"/>
    </location>
</feature>
<protein>
    <recommendedName>
        <fullName evidence="4">Restriction endonuclease domain-containing protein</fullName>
    </recommendedName>
</protein>
<dbReference type="OrthoDB" id="3485856at2759"/>
<proteinExistence type="predicted"/>
<evidence type="ECO:0000256" key="1">
    <source>
        <dbReference type="SAM" id="MobiDB-lite"/>
    </source>
</evidence>
<evidence type="ECO:0000313" key="3">
    <source>
        <dbReference type="Proteomes" id="UP000019373"/>
    </source>
</evidence>
<sequence>MNQNQASATFSGGSETGAEQQAGSLSNDNNQTPLRRFLACLNAREISATPATTSYPTFVLQPGVYAKTLESLEKSDGELWAFVSESLRHELIDDKYLIVKMPVSLTHEVTVSKALYLIQTQLDLMQETSNEPVKRLTQDIIMGGSRNCQLYGADTRLQPDGQFIVQGSYFPGVVLEVAHSQDFSSLQKKAENLIVRSKGKIQLVIGLETAYKISAWRSEVIRVGDQDTVQIKTIVNRDMIQDANSNRKSGSLVFHLKDFGTDLETKYPGADLTKAITLDYQKLAEIITTAHKSDVPFPN</sequence>
<keyword evidence="3" id="KW-1185">Reference proteome</keyword>
<organism evidence="2 3">
    <name type="scientific">Endocarpon pusillum (strain Z07020 / HMAS-L-300199)</name>
    <name type="common">Lichen-forming fungus</name>
    <dbReference type="NCBI Taxonomy" id="1263415"/>
    <lineage>
        <taxon>Eukaryota</taxon>
        <taxon>Fungi</taxon>
        <taxon>Dikarya</taxon>
        <taxon>Ascomycota</taxon>
        <taxon>Pezizomycotina</taxon>
        <taxon>Eurotiomycetes</taxon>
        <taxon>Chaetothyriomycetidae</taxon>
        <taxon>Verrucariales</taxon>
        <taxon>Verrucariaceae</taxon>
        <taxon>Endocarpon</taxon>
    </lineage>
</organism>
<dbReference type="Proteomes" id="UP000019373">
    <property type="component" value="Unassembled WGS sequence"/>
</dbReference>
<gene>
    <name evidence="2" type="ORF">EPUS_05298</name>
</gene>
<reference evidence="3" key="1">
    <citation type="journal article" date="2014" name="BMC Genomics">
        <title>Genome characteristics reveal the impact of lichenization on lichen-forming fungus Endocarpon pusillum Hedwig (Verrucariales, Ascomycota).</title>
        <authorList>
            <person name="Wang Y.-Y."/>
            <person name="Liu B."/>
            <person name="Zhang X.-Y."/>
            <person name="Zhou Q.-M."/>
            <person name="Zhang T."/>
            <person name="Li H."/>
            <person name="Yu Y.-F."/>
            <person name="Zhang X.-L."/>
            <person name="Hao X.-Y."/>
            <person name="Wang M."/>
            <person name="Wang L."/>
            <person name="Wei J.-C."/>
        </authorList>
    </citation>
    <scope>NUCLEOTIDE SEQUENCE [LARGE SCALE GENOMIC DNA]</scope>
    <source>
        <strain evidence="3">Z07020 / HMAS-L-300199</strain>
    </source>
</reference>
<evidence type="ECO:0000313" key="2">
    <source>
        <dbReference type="EMBL" id="ERF71246.1"/>
    </source>
</evidence>
<dbReference type="HOGENOM" id="CLU_044860_2_1_1"/>
<accession>U1GHH2</accession>
<dbReference type="RefSeq" id="XP_007803068.1">
    <property type="nucleotide sequence ID" value="XM_007804877.1"/>
</dbReference>
<dbReference type="EMBL" id="KE721227">
    <property type="protein sequence ID" value="ERF71246.1"/>
    <property type="molecule type" value="Genomic_DNA"/>
</dbReference>